<dbReference type="Gene3D" id="2.10.25.10">
    <property type="entry name" value="Laminin"/>
    <property type="match status" value="3"/>
</dbReference>
<evidence type="ECO:0000313" key="5">
    <source>
        <dbReference type="EMBL" id="CAH1713709.1"/>
    </source>
</evidence>
<dbReference type="PANTHER" id="PTHR23259:SF70">
    <property type="entry name" value="ACCESSORY GLAND PROTEIN ACP62F-RELATED"/>
    <property type="match status" value="1"/>
</dbReference>
<keyword evidence="6" id="KW-1185">Reference proteome</keyword>
<sequence length="250" mass="28589">MKSIFILSIALAVIAVQLEAKKLHKCYYLITKCPRPTIPCPMPSICINGTLRHQDGGCCCIPQCEENEVFYERAPITADPTCDVQTPFPSMLGGRSGCFCKSGYVRNKENKCVHIDECPKPITACHKNETYSECGQIASCEATCSKPLPYDMMCPAICKKGCYCKDRYVRNKNRKCILLEDCPDPECRENEEFLKRYQLCTEPTCEHPRTYYCGQQYKKGCFCQKGYVRNKEKKCIKLEECPNEPHQHEL</sequence>
<name>A0A9P0IVC7_9DIPT</name>
<dbReference type="InterPro" id="IPR002919">
    <property type="entry name" value="TIL_dom"/>
</dbReference>
<evidence type="ECO:0000256" key="2">
    <source>
        <dbReference type="ARBA" id="ARBA00023157"/>
    </source>
</evidence>
<keyword evidence="2" id="KW-1015">Disulfide bond</keyword>
<proteinExistence type="predicted"/>
<dbReference type="CDD" id="cd19941">
    <property type="entry name" value="TIL"/>
    <property type="match status" value="3"/>
</dbReference>
<dbReference type="GO" id="GO:0030414">
    <property type="term" value="F:peptidase inhibitor activity"/>
    <property type="evidence" value="ECO:0007669"/>
    <property type="project" value="UniProtKB-KW"/>
</dbReference>
<evidence type="ECO:0000259" key="4">
    <source>
        <dbReference type="Pfam" id="PF01826"/>
    </source>
</evidence>
<dbReference type="InterPro" id="IPR036084">
    <property type="entry name" value="Ser_inhib-like_sf"/>
</dbReference>
<dbReference type="InterPro" id="IPR051368">
    <property type="entry name" value="SerProtInhib-TIL_Domain"/>
</dbReference>
<accession>A0A9P0IVC7</accession>
<gene>
    <name evidence="5" type="ORF">CHIRRI_LOCUS3110</name>
</gene>
<feature type="domain" description="TIL" evidence="4">
    <location>
        <begin position="125"/>
        <end position="182"/>
    </location>
</feature>
<dbReference type="SUPFAM" id="SSF57567">
    <property type="entry name" value="Serine protease inhibitors"/>
    <property type="match status" value="3"/>
</dbReference>
<organism evidence="5 6">
    <name type="scientific">Chironomus riparius</name>
    <dbReference type="NCBI Taxonomy" id="315576"/>
    <lineage>
        <taxon>Eukaryota</taxon>
        <taxon>Metazoa</taxon>
        <taxon>Ecdysozoa</taxon>
        <taxon>Arthropoda</taxon>
        <taxon>Hexapoda</taxon>
        <taxon>Insecta</taxon>
        <taxon>Pterygota</taxon>
        <taxon>Neoptera</taxon>
        <taxon>Endopterygota</taxon>
        <taxon>Diptera</taxon>
        <taxon>Nematocera</taxon>
        <taxon>Chironomoidea</taxon>
        <taxon>Chironomidae</taxon>
        <taxon>Chironominae</taxon>
        <taxon>Chironomus</taxon>
    </lineage>
</organism>
<dbReference type="Pfam" id="PF01826">
    <property type="entry name" value="TIL"/>
    <property type="match status" value="2"/>
</dbReference>
<evidence type="ECO:0000256" key="3">
    <source>
        <dbReference type="SAM" id="SignalP"/>
    </source>
</evidence>
<dbReference type="Proteomes" id="UP001153620">
    <property type="component" value="Chromosome 1"/>
</dbReference>
<dbReference type="AlphaFoldDB" id="A0A9P0IVC7"/>
<keyword evidence="3" id="KW-0732">Signal</keyword>
<reference evidence="5" key="2">
    <citation type="submission" date="2022-10" db="EMBL/GenBank/DDBJ databases">
        <authorList>
            <consortium name="ENA_rothamsted_submissions"/>
            <consortium name="culmorum"/>
            <person name="King R."/>
        </authorList>
    </citation>
    <scope>NUCLEOTIDE SEQUENCE</scope>
</reference>
<evidence type="ECO:0000313" key="6">
    <source>
        <dbReference type="Proteomes" id="UP001153620"/>
    </source>
</evidence>
<evidence type="ECO:0000256" key="1">
    <source>
        <dbReference type="ARBA" id="ARBA00022690"/>
    </source>
</evidence>
<feature type="chain" id="PRO_5040397046" description="TIL domain-containing protein" evidence="3">
    <location>
        <begin position="21"/>
        <end position="250"/>
    </location>
</feature>
<reference evidence="5" key="1">
    <citation type="submission" date="2022-01" db="EMBL/GenBank/DDBJ databases">
        <authorList>
            <person name="King R."/>
        </authorList>
    </citation>
    <scope>NUCLEOTIDE SEQUENCE</scope>
</reference>
<keyword evidence="1" id="KW-0646">Protease inhibitor</keyword>
<protein>
    <recommendedName>
        <fullName evidence="4">TIL domain-containing protein</fullName>
    </recommendedName>
</protein>
<dbReference type="EMBL" id="OU895877">
    <property type="protein sequence ID" value="CAH1713709.1"/>
    <property type="molecule type" value="Genomic_DNA"/>
</dbReference>
<dbReference type="PANTHER" id="PTHR23259">
    <property type="entry name" value="RIDDLE"/>
    <property type="match status" value="1"/>
</dbReference>
<feature type="domain" description="TIL" evidence="4">
    <location>
        <begin position="187"/>
        <end position="241"/>
    </location>
</feature>
<feature type="signal peptide" evidence="3">
    <location>
        <begin position="1"/>
        <end position="20"/>
    </location>
</feature>